<dbReference type="Gene3D" id="2.60.120.10">
    <property type="entry name" value="Jelly Rolls"/>
    <property type="match status" value="1"/>
</dbReference>
<protein>
    <submittedName>
        <fullName evidence="2">Uncharacterized protein</fullName>
    </submittedName>
</protein>
<dbReference type="RefSeq" id="WP_126507342.1">
    <property type="nucleotide sequence ID" value="NZ_RXNV01000011.1"/>
</dbReference>
<reference evidence="2 3" key="1">
    <citation type="submission" date="2018-12" db="EMBL/GenBank/DDBJ databases">
        <authorList>
            <person name="Yu L."/>
        </authorList>
    </citation>
    <scope>NUCLEOTIDE SEQUENCE [LARGE SCALE GENOMIC DNA]</scope>
    <source>
        <strain evidence="2 3">HAW-EB5</strain>
    </source>
</reference>
<evidence type="ECO:0000313" key="2">
    <source>
        <dbReference type="EMBL" id="RTR28846.1"/>
    </source>
</evidence>
<feature type="chain" id="PRO_5019416137" evidence="1">
    <location>
        <begin position="19"/>
        <end position="414"/>
    </location>
</feature>
<evidence type="ECO:0000256" key="1">
    <source>
        <dbReference type="SAM" id="SignalP"/>
    </source>
</evidence>
<dbReference type="Proteomes" id="UP000282060">
    <property type="component" value="Unassembled WGS sequence"/>
</dbReference>
<evidence type="ECO:0000313" key="3">
    <source>
        <dbReference type="Proteomes" id="UP000282060"/>
    </source>
</evidence>
<organism evidence="2 3">
    <name type="scientific">Shewanella atlantica</name>
    <dbReference type="NCBI Taxonomy" id="271099"/>
    <lineage>
        <taxon>Bacteria</taxon>
        <taxon>Pseudomonadati</taxon>
        <taxon>Pseudomonadota</taxon>
        <taxon>Gammaproteobacteria</taxon>
        <taxon>Alteromonadales</taxon>
        <taxon>Shewanellaceae</taxon>
        <taxon>Shewanella</taxon>
    </lineage>
</organism>
<dbReference type="InterPro" id="IPR014710">
    <property type="entry name" value="RmlC-like_jellyroll"/>
</dbReference>
<keyword evidence="3" id="KW-1185">Reference proteome</keyword>
<gene>
    <name evidence="2" type="ORF">EKG39_17855</name>
</gene>
<dbReference type="AlphaFoldDB" id="A0A431W0E3"/>
<comment type="caution">
    <text evidence="2">The sequence shown here is derived from an EMBL/GenBank/DDBJ whole genome shotgun (WGS) entry which is preliminary data.</text>
</comment>
<accession>A0A431W0E3</accession>
<sequence>MKKNAIFLSLALVNSAYAVETPSFLDINDIKDAEFKCLGEVPNYSKADQKYVDILWDETLTYLKAYAHALTNGEESNCINSDEALFDSTEGGKKMCIMDRRDMKIMVKNIYQVINNPEKAKQCFGARRDVSWIYSPGGELEKNSPVAQWAKRTSFEDFFNTNVTNKEVRKIGQKFTKNFAKMVTGNEVKMPSSFPYDVSANALPNLWAAAGWFPMYGEESKRNDKNFDNIRGGYAYAEVFGHWGLLRIDEINGEKVGAEVGMTVQSVDTLYPYHNHAISEIYYNMRKPACAKQFKSFAVREDSPLVKTVKEDNKMRRVQFDASQANEASMWQAGSAEQDPLLYFHQNTIHAFDVDGSCEAKPEERAIVSVWARSNAHDKRNDYGTTLLCESAKNPGTPANRGEVIQCDLTKVKW</sequence>
<keyword evidence="1" id="KW-0732">Signal</keyword>
<feature type="signal peptide" evidence="1">
    <location>
        <begin position="1"/>
        <end position="18"/>
    </location>
</feature>
<name>A0A431W0E3_9GAMM</name>
<dbReference type="EMBL" id="RXNV01000011">
    <property type="protein sequence ID" value="RTR28846.1"/>
    <property type="molecule type" value="Genomic_DNA"/>
</dbReference>
<dbReference type="CDD" id="cd20283">
    <property type="entry name" value="cupin_DddY"/>
    <property type="match status" value="1"/>
</dbReference>
<dbReference type="OrthoDB" id="1401971at2"/>
<proteinExistence type="predicted"/>